<dbReference type="AlphaFoldDB" id="A0A9N9N4N8"/>
<sequence>KNANIVKVYSDLDSENEGEDYEEVYATLKIRVTSYTTNRREVKERSKKTLNLNKK</sequence>
<comment type="caution">
    <text evidence="1">The sequence shown here is derived from an EMBL/GenBank/DDBJ whole genome shotgun (WGS) entry which is preliminary data.</text>
</comment>
<dbReference type="EMBL" id="CAJVPP010009054">
    <property type="protein sequence ID" value="CAG8701778.1"/>
    <property type="molecule type" value="Genomic_DNA"/>
</dbReference>
<reference evidence="1" key="1">
    <citation type="submission" date="2021-06" db="EMBL/GenBank/DDBJ databases">
        <authorList>
            <person name="Kallberg Y."/>
            <person name="Tangrot J."/>
            <person name="Rosling A."/>
        </authorList>
    </citation>
    <scope>NUCLEOTIDE SEQUENCE</scope>
    <source>
        <strain evidence="1">87-6 pot B 2015</strain>
    </source>
</reference>
<feature type="non-terminal residue" evidence="1">
    <location>
        <position position="1"/>
    </location>
</feature>
<gene>
    <name evidence="1" type="ORF">FMOSSE_LOCUS13851</name>
</gene>
<protein>
    <submittedName>
        <fullName evidence="1">10095_t:CDS:1</fullName>
    </submittedName>
</protein>
<organism evidence="1 2">
    <name type="scientific">Funneliformis mosseae</name>
    <name type="common">Endomycorrhizal fungus</name>
    <name type="synonym">Glomus mosseae</name>
    <dbReference type="NCBI Taxonomy" id="27381"/>
    <lineage>
        <taxon>Eukaryota</taxon>
        <taxon>Fungi</taxon>
        <taxon>Fungi incertae sedis</taxon>
        <taxon>Mucoromycota</taxon>
        <taxon>Glomeromycotina</taxon>
        <taxon>Glomeromycetes</taxon>
        <taxon>Glomerales</taxon>
        <taxon>Glomeraceae</taxon>
        <taxon>Funneliformis</taxon>
    </lineage>
</organism>
<name>A0A9N9N4N8_FUNMO</name>
<proteinExistence type="predicted"/>
<dbReference type="Proteomes" id="UP000789375">
    <property type="component" value="Unassembled WGS sequence"/>
</dbReference>
<evidence type="ECO:0000313" key="1">
    <source>
        <dbReference type="EMBL" id="CAG8701778.1"/>
    </source>
</evidence>
<evidence type="ECO:0000313" key="2">
    <source>
        <dbReference type="Proteomes" id="UP000789375"/>
    </source>
</evidence>
<keyword evidence="2" id="KW-1185">Reference proteome</keyword>
<accession>A0A9N9N4N8</accession>